<dbReference type="Pfam" id="PF13646">
    <property type="entry name" value="HEAT_2"/>
    <property type="match status" value="1"/>
</dbReference>
<dbReference type="RefSeq" id="WP_092177218.1">
    <property type="nucleotide sequence ID" value="NZ_FNZH01000006.1"/>
</dbReference>
<dbReference type="Gene3D" id="1.10.760.10">
    <property type="entry name" value="Cytochrome c-like domain"/>
    <property type="match status" value="1"/>
</dbReference>
<sequence>MNFRYRMPYAYFLVFLLLLSTACSEKTDTEDIGPLFERQESPVNSYLYSYQDSLPLKAALAAFQLEPGLQIELLAAEPLVADPAAFAFDETGVLYVAENTGYPDPVDGTAREMEGTIARLEDRDGDGKFDYRTDFVTGLSYPNGILPWKGGVFVTCAPHLYYFKDTSGNGKADIREIVLRGFDDSKTAQIRVSHPVLGLDGWVYLTSGLTGGKVHAPSRPDKEPVEFTASDSRFHPETLEFERTAGRSQFGLAFDAFGRRFGSSNRHPLQHLVLEPRHLERNPHLPFSNTVQNVSPVESEALVFPISKSVTTADYIPRLMGRSHQGTFTSACGTLIFQGPGLSEAHVGNAFICEPAQNLVQRQRLEKKGATFVSQRVHEGWEFLASSDTWFNPVFLGHGPNGALYLADMYRKTIDHPAYVPEETRPALDFSSGKNQGRIYRIRAKGPEMPVNSFVFPKKDPVSLSETLKALSDGDAWSRETAFRLLLEAKPAESLAALRSLAREATLPETRVRALWLVHHTAGMSPELLRAALQDPHPGVREQGLWLAARSKNLIPQVEAQIFERSEDPEPRVRFAAALVLGEQSGEGKVAPLAHIAYQDAADSWLRTAVLAGLNNQTLGFLQLLRESSNEPASAGMRELFSDLGKLLAASHSFETSKNLILSIWAEETTLAEAALLAGLCQGLAEKDGQFLHLDQLGLTENQLKAWRAELTTLLNAASTAEDDRIRAVRTLGYFPPGQTENLLGSLLTPDQSNAVQLEAVTALTRQNHSKAGKLLTEAQQWKTFTPQIKAAVINRLVSQPVLLEELIHALKTGAIPAADIPSTTRQALMKSANPRVQSAADSLFDFLEEGGRMEVFSRYKEVLTLVGDFAAGKAVFRKQCAVCHRHSGEGAEVGPDLTGIGNQPASAILLHTLVPNYEILPEYQTTTVQTTDGRQLSGRILSESAHSIRLKTSFGTEETLLRSRIERMENPGTSLMPDGLEQTMTRQDLANLLSFLKGSSYP</sequence>
<dbReference type="InterPro" id="IPR011989">
    <property type="entry name" value="ARM-like"/>
</dbReference>
<dbReference type="InterPro" id="IPR036909">
    <property type="entry name" value="Cyt_c-like_dom_sf"/>
</dbReference>
<dbReference type="Gene3D" id="2.120.10.30">
    <property type="entry name" value="TolB, C-terminal domain"/>
    <property type="match status" value="1"/>
</dbReference>
<keyword evidence="8" id="KW-1185">Reference proteome</keyword>
<dbReference type="InterPro" id="IPR011042">
    <property type="entry name" value="6-blade_b-propeller_TolB-like"/>
</dbReference>
<evidence type="ECO:0000256" key="2">
    <source>
        <dbReference type="ARBA" id="ARBA00022723"/>
    </source>
</evidence>
<dbReference type="InterPro" id="IPR011041">
    <property type="entry name" value="Quinoprot_gluc/sorb_DH_b-prop"/>
</dbReference>
<dbReference type="Pfam" id="PF00034">
    <property type="entry name" value="Cytochrom_C"/>
    <property type="match status" value="1"/>
</dbReference>
<dbReference type="PROSITE" id="PS51257">
    <property type="entry name" value="PROKAR_LIPOPROTEIN"/>
    <property type="match status" value="1"/>
</dbReference>
<keyword evidence="5" id="KW-0732">Signal</keyword>
<dbReference type="PANTHER" id="PTHR33546">
    <property type="entry name" value="LARGE, MULTIFUNCTIONAL SECRETED PROTEIN-RELATED"/>
    <property type="match status" value="1"/>
</dbReference>
<evidence type="ECO:0000256" key="1">
    <source>
        <dbReference type="ARBA" id="ARBA00022617"/>
    </source>
</evidence>
<name>A0A1H7AE21_9BACT</name>
<dbReference type="STRING" id="1416801.SAMN05192553_106126"/>
<evidence type="ECO:0000259" key="6">
    <source>
        <dbReference type="PROSITE" id="PS51007"/>
    </source>
</evidence>
<dbReference type="Pfam" id="PF23500">
    <property type="entry name" value="DUF7133"/>
    <property type="match status" value="1"/>
</dbReference>
<dbReference type="PANTHER" id="PTHR33546:SF1">
    <property type="entry name" value="LARGE, MULTIFUNCTIONAL SECRETED PROTEIN"/>
    <property type="match status" value="1"/>
</dbReference>
<dbReference type="Proteomes" id="UP000199403">
    <property type="component" value="Unassembled WGS sequence"/>
</dbReference>
<dbReference type="SUPFAM" id="SSF46626">
    <property type="entry name" value="Cytochrome c"/>
    <property type="match status" value="1"/>
</dbReference>
<organism evidence="7 8">
    <name type="scientific">Cyclobacterium xiamenense</name>
    <dbReference type="NCBI Taxonomy" id="1297121"/>
    <lineage>
        <taxon>Bacteria</taxon>
        <taxon>Pseudomonadati</taxon>
        <taxon>Bacteroidota</taxon>
        <taxon>Cytophagia</taxon>
        <taxon>Cytophagales</taxon>
        <taxon>Cyclobacteriaceae</taxon>
        <taxon>Cyclobacterium</taxon>
    </lineage>
</organism>
<evidence type="ECO:0000313" key="8">
    <source>
        <dbReference type="Proteomes" id="UP000199403"/>
    </source>
</evidence>
<dbReference type="NCBIfam" id="TIGR02604">
    <property type="entry name" value="Piru_Ver_Nterm"/>
    <property type="match status" value="1"/>
</dbReference>
<feature type="domain" description="Cytochrome c" evidence="6">
    <location>
        <begin position="868"/>
        <end position="1001"/>
    </location>
</feature>
<dbReference type="PROSITE" id="PS51007">
    <property type="entry name" value="CYTC"/>
    <property type="match status" value="1"/>
</dbReference>
<dbReference type="InterPro" id="IPR013427">
    <property type="entry name" value="Haem-bd_dom_put"/>
</dbReference>
<evidence type="ECO:0000256" key="5">
    <source>
        <dbReference type="SAM" id="SignalP"/>
    </source>
</evidence>
<dbReference type="EMBL" id="FNZH01000006">
    <property type="protein sequence ID" value="SEJ62137.1"/>
    <property type="molecule type" value="Genomic_DNA"/>
</dbReference>
<dbReference type="GO" id="GO:0020037">
    <property type="term" value="F:heme binding"/>
    <property type="evidence" value="ECO:0007669"/>
    <property type="project" value="InterPro"/>
</dbReference>
<feature type="signal peptide" evidence="5">
    <location>
        <begin position="1"/>
        <end position="25"/>
    </location>
</feature>
<dbReference type="InterPro" id="IPR013428">
    <property type="entry name" value="Membrane-bound_put_N"/>
</dbReference>
<dbReference type="SUPFAM" id="SSF50952">
    <property type="entry name" value="Soluble quinoprotein glucose dehydrogenase"/>
    <property type="match status" value="1"/>
</dbReference>
<feature type="chain" id="PRO_5011564987" evidence="5">
    <location>
        <begin position="26"/>
        <end position="1003"/>
    </location>
</feature>
<evidence type="ECO:0000256" key="3">
    <source>
        <dbReference type="ARBA" id="ARBA00023004"/>
    </source>
</evidence>
<accession>A0A1H7AE21</accession>
<keyword evidence="2 4" id="KW-0479">Metal-binding</keyword>
<keyword evidence="1 4" id="KW-0349">Heme</keyword>
<dbReference type="InterPro" id="IPR009056">
    <property type="entry name" value="Cyt_c-like_dom"/>
</dbReference>
<gene>
    <name evidence="7" type="ORF">SAMN05192553_106126</name>
</gene>
<keyword evidence="3 4" id="KW-0408">Iron</keyword>
<dbReference type="SUPFAM" id="SSF48371">
    <property type="entry name" value="ARM repeat"/>
    <property type="match status" value="1"/>
</dbReference>
<dbReference type="GO" id="GO:0046872">
    <property type="term" value="F:metal ion binding"/>
    <property type="evidence" value="ECO:0007669"/>
    <property type="project" value="UniProtKB-KW"/>
</dbReference>
<dbReference type="AlphaFoldDB" id="A0A1H7AE21"/>
<dbReference type="Gene3D" id="1.25.10.10">
    <property type="entry name" value="Leucine-rich Repeat Variant"/>
    <property type="match status" value="1"/>
</dbReference>
<evidence type="ECO:0000256" key="4">
    <source>
        <dbReference type="PROSITE-ProRule" id="PRU00433"/>
    </source>
</evidence>
<dbReference type="NCBIfam" id="TIGR02603">
    <property type="entry name" value="CxxCH_TIGR02603"/>
    <property type="match status" value="1"/>
</dbReference>
<dbReference type="InterPro" id="IPR016024">
    <property type="entry name" value="ARM-type_fold"/>
</dbReference>
<protein>
    <submittedName>
        <fullName evidence="7">Putative membrane-bound dehydrogenase domain-containing protein</fullName>
    </submittedName>
</protein>
<dbReference type="InterPro" id="IPR055557">
    <property type="entry name" value="DUF7133"/>
</dbReference>
<dbReference type="OrthoDB" id="9808161at2"/>
<proteinExistence type="predicted"/>
<dbReference type="GO" id="GO:0009055">
    <property type="term" value="F:electron transfer activity"/>
    <property type="evidence" value="ECO:0007669"/>
    <property type="project" value="InterPro"/>
</dbReference>
<evidence type="ECO:0000313" key="7">
    <source>
        <dbReference type="EMBL" id="SEJ62137.1"/>
    </source>
</evidence>
<reference evidence="8" key="1">
    <citation type="submission" date="2016-10" db="EMBL/GenBank/DDBJ databases">
        <authorList>
            <person name="Varghese N."/>
            <person name="Submissions S."/>
        </authorList>
    </citation>
    <scope>NUCLEOTIDE SEQUENCE [LARGE SCALE GENOMIC DNA]</scope>
    <source>
        <strain evidence="8">IBRC-M 10761</strain>
    </source>
</reference>